<gene>
    <name evidence="1" type="ORF">OLEA9_A021212</name>
</gene>
<name>A0A8S0RLW3_OLEEU</name>
<sequence length="105" mass="12204">MPGLHHLQLLGNNMTNEGLQAILYGCPLLESLDIQKCLDVDLSGELGKRITQKIKNFKRPDDSMEDCKWNTEIFYCDEYDEDYYPSSEISNFSYGDYFGYWLNLA</sequence>
<dbReference type="OrthoDB" id="2095648at2759"/>
<dbReference type="EMBL" id="CACTIH010003642">
    <property type="protein sequence ID" value="CAA2980188.1"/>
    <property type="molecule type" value="Genomic_DNA"/>
</dbReference>
<dbReference type="AlphaFoldDB" id="A0A8S0RLW3"/>
<dbReference type="PANTHER" id="PTHR38926">
    <property type="entry name" value="F-BOX DOMAIN CONTAINING PROTEIN, EXPRESSED"/>
    <property type="match status" value="1"/>
</dbReference>
<dbReference type="InterPro" id="IPR032675">
    <property type="entry name" value="LRR_dom_sf"/>
</dbReference>
<protein>
    <submittedName>
        <fullName evidence="1">Uncharacterized protein</fullName>
    </submittedName>
</protein>
<dbReference type="Gramene" id="OE9A021212T1">
    <property type="protein sequence ID" value="OE9A021212C1"/>
    <property type="gene ID" value="OE9A021212"/>
</dbReference>
<keyword evidence="2" id="KW-1185">Reference proteome</keyword>
<dbReference type="Proteomes" id="UP000594638">
    <property type="component" value="Unassembled WGS sequence"/>
</dbReference>
<dbReference type="PANTHER" id="PTHR38926:SF2">
    <property type="entry name" value="F-BOX_LRR-REPEAT PROTEIN 21-RELATED"/>
    <property type="match status" value="1"/>
</dbReference>
<reference evidence="1 2" key="1">
    <citation type="submission" date="2019-12" db="EMBL/GenBank/DDBJ databases">
        <authorList>
            <person name="Alioto T."/>
            <person name="Alioto T."/>
            <person name="Gomez Garrido J."/>
        </authorList>
    </citation>
    <scope>NUCLEOTIDE SEQUENCE [LARGE SCALE GENOMIC DNA]</scope>
</reference>
<proteinExistence type="predicted"/>
<evidence type="ECO:0000313" key="2">
    <source>
        <dbReference type="Proteomes" id="UP000594638"/>
    </source>
</evidence>
<dbReference type="Gene3D" id="3.80.10.10">
    <property type="entry name" value="Ribonuclease Inhibitor"/>
    <property type="match status" value="1"/>
</dbReference>
<dbReference type="SUPFAM" id="SSF52047">
    <property type="entry name" value="RNI-like"/>
    <property type="match status" value="1"/>
</dbReference>
<organism evidence="1 2">
    <name type="scientific">Olea europaea subsp. europaea</name>
    <dbReference type="NCBI Taxonomy" id="158383"/>
    <lineage>
        <taxon>Eukaryota</taxon>
        <taxon>Viridiplantae</taxon>
        <taxon>Streptophyta</taxon>
        <taxon>Embryophyta</taxon>
        <taxon>Tracheophyta</taxon>
        <taxon>Spermatophyta</taxon>
        <taxon>Magnoliopsida</taxon>
        <taxon>eudicotyledons</taxon>
        <taxon>Gunneridae</taxon>
        <taxon>Pentapetalae</taxon>
        <taxon>asterids</taxon>
        <taxon>lamiids</taxon>
        <taxon>Lamiales</taxon>
        <taxon>Oleaceae</taxon>
        <taxon>Oleeae</taxon>
        <taxon>Olea</taxon>
    </lineage>
</organism>
<comment type="caution">
    <text evidence="1">The sequence shown here is derived from an EMBL/GenBank/DDBJ whole genome shotgun (WGS) entry which is preliminary data.</text>
</comment>
<accession>A0A8S0RLW3</accession>
<evidence type="ECO:0000313" key="1">
    <source>
        <dbReference type="EMBL" id="CAA2980188.1"/>
    </source>
</evidence>